<keyword evidence="6 9" id="KW-0812">Transmembrane</keyword>
<dbReference type="Pfam" id="PF00528">
    <property type="entry name" value="BPD_transp_1"/>
    <property type="match status" value="1"/>
</dbReference>
<dbReference type="PANTHER" id="PTHR30425">
    <property type="entry name" value="PHOSPHATE TRANSPORT SYSTEM PERMEASE PROTEIN PST"/>
    <property type="match status" value="1"/>
</dbReference>
<keyword evidence="13" id="KW-1185">Reference proteome</keyword>
<dbReference type="InterPro" id="IPR011864">
    <property type="entry name" value="Phosphate_PstC"/>
</dbReference>
<evidence type="ECO:0000256" key="1">
    <source>
        <dbReference type="ARBA" id="ARBA00004651"/>
    </source>
</evidence>
<dbReference type="InterPro" id="IPR051124">
    <property type="entry name" value="Phosphate_Transport_Permease"/>
</dbReference>
<keyword evidence="8 9" id="KW-0472">Membrane</keyword>
<comment type="similarity">
    <text evidence="2 10">Belongs to the binding-protein-dependent transport system permease family. CysTW subfamily.</text>
</comment>
<evidence type="ECO:0000256" key="3">
    <source>
        <dbReference type="ARBA" id="ARBA00022448"/>
    </source>
</evidence>
<evidence type="ECO:0000313" key="12">
    <source>
        <dbReference type="EMBL" id="TQK77216.1"/>
    </source>
</evidence>
<feature type="transmembrane region" description="Helical" evidence="9">
    <location>
        <begin position="228"/>
        <end position="248"/>
    </location>
</feature>
<dbReference type="Gene3D" id="1.10.3720.10">
    <property type="entry name" value="MetI-like"/>
    <property type="match status" value="1"/>
</dbReference>
<evidence type="ECO:0000256" key="10">
    <source>
        <dbReference type="RuleBase" id="RU363054"/>
    </source>
</evidence>
<comment type="subcellular location">
    <subcellularLocation>
        <location evidence="1 9">Cell membrane</location>
        <topology evidence="1 9">Multi-pass membrane protein</topology>
    </subcellularLocation>
</comment>
<dbReference type="SUPFAM" id="SSF161098">
    <property type="entry name" value="MetI-like"/>
    <property type="match status" value="1"/>
</dbReference>
<dbReference type="EMBL" id="VFNV01000001">
    <property type="protein sequence ID" value="TQK77216.1"/>
    <property type="molecule type" value="Genomic_DNA"/>
</dbReference>
<evidence type="ECO:0000256" key="8">
    <source>
        <dbReference type="ARBA" id="ARBA00023136"/>
    </source>
</evidence>
<dbReference type="InterPro" id="IPR000515">
    <property type="entry name" value="MetI-like"/>
</dbReference>
<dbReference type="PROSITE" id="PS50928">
    <property type="entry name" value="ABC_TM1"/>
    <property type="match status" value="1"/>
</dbReference>
<evidence type="ECO:0000256" key="2">
    <source>
        <dbReference type="ARBA" id="ARBA00007069"/>
    </source>
</evidence>
<name>A0A542SRG0_9MICO</name>
<evidence type="ECO:0000259" key="11">
    <source>
        <dbReference type="PROSITE" id="PS50928"/>
    </source>
</evidence>
<evidence type="ECO:0000256" key="4">
    <source>
        <dbReference type="ARBA" id="ARBA00022475"/>
    </source>
</evidence>
<keyword evidence="5 10" id="KW-0592">Phosphate transport</keyword>
<keyword evidence="4 10" id="KW-1003">Cell membrane</keyword>
<feature type="transmembrane region" description="Helical" evidence="9">
    <location>
        <begin position="114"/>
        <end position="137"/>
    </location>
</feature>
<dbReference type="GO" id="GO:0006817">
    <property type="term" value="P:phosphate ion transport"/>
    <property type="evidence" value="ECO:0007669"/>
    <property type="project" value="UniProtKB-KW"/>
</dbReference>
<evidence type="ECO:0000256" key="5">
    <source>
        <dbReference type="ARBA" id="ARBA00022592"/>
    </source>
</evidence>
<dbReference type="GO" id="GO:0005315">
    <property type="term" value="F:phosphate transmembrane transporter activity"/>
    <property type="evidence" value="ECO:0007669"/>
    <property type="project" value="InterPro"/>
</dbReference>
<accession>A0A542SRG0</accession>
<dbReference type="PANTHER" id="PTHR30425:SF1">
    <property type="entry name" value="PHOSPHATE TRANSPORT SYSTEM PERMEASE PROTEIN PSTC"/>
    <property type="match status" value="1"/>
</dbReference>
<gene>
    <name evidence="12" type="ORF">FB389_1932</name>
</gene>
<evidence type="ECO:0000256" key="6">
    <source>
        <dbReference type="ARBA" id="ARBA00022692"/>
    </source>
</evidence>
<feature type="transmembrane region" description="Helical" evidence="9">
    <location>
        <begin position="174"/>
        <end position="194"/>
    </location>
</feature>
<protein>
    <recommendedName>
        <fullName evidence="10">Phosphate transport system permease protein</fullName>
    </recommendedName>
</protein>
<comment type="caution">
    <text evidence="12">The sequence shown here is derived from an EMBL/GenBank/DDBJ whole genome shotgun (WGS) entry which is preliminary data.</text>
</comment>
<organism evidence="12 13">
    <name type="scientific">Rarobacter incanus</name>
    <dbReference type="NCBI Taxonomy" id="153494"/>
    <lineage>
        <taxon>Bacteria</taxon>
        <taxon>Bacillati</taxon>
        <taxon>Actinomycetota</taxon>
        <taxon>Actinomycetes</taxon>
        <taxon>Micrococcales</taxon>
        <taxon>Rarobacteraceae</taxon>
        <taxon>Rarobacter</taxon>
    </lineage>
</organism>
<sequence>MEETMRPRRLATRREHADRVFRGAIRSGGALVLLIMLFVGVFLLLRAKDALGIAGIRFFTTQAWEPDSGNFGIAAVIIGTSLIALVAVTFAVPLALGTALYISEYAPLRMRASLTTLVDLMAAVPSVVFGLWGVFYLQDKVVPVAQWISTVLGWIPVFNVPSVDPRDPLTSTTAYTSSTFIAGLVVAMMITPIMTSIMREVFMQAPLGEREGALALGSTRWGMIRSVVLPYGAGGIIGGTMLGLGRALGETIAVYMIISPVFEIQPHILQNGANSVSALIALRYGEATPIGMSALMAAGLALFLMTLAVNFAASIIVSRSRSGADS</sequence>
<keyword evidence="7 9" id="KW-1133">Transmembrane helix</keyword>
<feature type="domain" description="ABC transmembrane type-1" evidence="11">
    <location>
        <begin position="77"/>
        <end position="313"/>
    </location>
</feature>
<dbReference type="InterPro" id="IPR035906">
    <property type="entry name" value="MetI-like_sf"/>
</dbReference>
<feature type="transmembrane region" description="Helical" evidence="9">
    <location>
        <begin position="20"/>
        <end position="45"/>
    </location>
</feature>
<dbReference type="Proteomes" id="UP000316181">
    <property type="component" value="Unassembled WGS sequence"/>
</dbReference>
<evidence type="ECO:0000256" key="9">
    <source>
        <dbReference type="RuleBase" id="RU363032"/>
    </source>
</evidence>
<feature type="transmembrane region" description="Helical" evidence="9">
    <location>
        <begin position="294"/>
        <end position="317"/>
    </location>
</feature>
<dbReference type="NCBIfam" id="TIGR02138">
    <property type="entry name" value="phosphate_pstC"/>
    <property type="match status" value="1"/>
</dbReference>
<comment type="function">
    <text evidence="10">Part of the binding-protein-dependent transport system for phosphate; probably responsible for the translocation of the substrate across the membrane.</text>
</comment>
<feature type="transmembrane region" description="Helical" evidence="9">
    <location>
        <begin position="71"/>
        <end position="102"/>
    </location>
</feature>
<evidence type="ECO:0000256" key="7">
    <source>
        <dbReference type="ARBA" id="ARBA00022989"/>
    </source>
</evidence>
<evidence type="ECO:0000313" key="13">
    <source>
        <dbReference type="Proteomes" id="UP000316181"/>
    </source>
</evidence>
<proteinExistence type="inferred from homology"/>
<dbReference type="GO" id="GO:0005886">
    <property type="term" value="C:plasma membrane"/>
    <property type="evidence" value="ECO:0007669"/>
    <property type="project" value="UniProtKB-SubCell"/>
</dbReference>
<keyword evidence="3 9" id="KW-0813">Transport</keyword>
<dbReference type="CDD" id="cd06261">
    <property type="entry name" value="TM_PBP2"/>
    <property type="match status" value="1"/>
</dbReference>
<reference evidence="12 13" key="1">
    <citation type="submission" date="2019-06" db="EMBL/GenBank/DDBJ databases">
        <title>Sequencing the genomes of 1000 actinobacteria strains.</title>
        <authorList>
            <person name="Klenk H.-P."/>
        </authorList>
    </citation>
    <scope>NUCLEOTIDE SEQUENCE [LARGE SCALE GENOMIC DNA]</scope>
    <source>
        <strain evidence="12 13">DSM 10596</strain>
    </source>
</reference>
<dbReference type="AlphaFoldDB" id="A0A542SRG0"/>